<dbReference type="PANTHER" id="PTHR34069:SF3">
    <property type="entry name" value="ACYL-COA:ACYL-COA ALKYLTRANSFERASE"/>
    <property type="match status" value="1"/>
</dbReference>
<gene>
    <name evidence="5" type="ORF">H0264_10060</name>
</gene>
<dbReference type="AlphaFoldDB" id="A0A7D6VLV9"/>
<dbReference type="RefSeq" id="WP_181583715.1">
    <property type="nucleotide sequence ID" value="NZ_CP059399.1"/>
</dbReference>
<evidence type="ECO:0000259" key="3">
    <source>
        <dbReference type="Pfam" id="PF08541"/>
    </source>
</evidence>
<feature type="domain" description="Beta-ketoacyl-[acyl-carrier-protein] synthase III N-terminal" evidence="4">
    <location>
        <begin position="119"/>
        <end position="204"/>
    </location>
</feature>
<evidence type="ECO:0000313" key="6">
    <source>
        <dbReference type="Proteomes" id="UP000515512"/>
    </source>
</evidence>
<evidence type="ECO:0000313" key="5">
    <source>
        <dbReference type="EMBL" id="QLY32550.1"/>
    </source>
</evidence>
<dbReference type="Proteomes" id="UP000515512">
    <property type="component" value="Chromosome"/>
</dbReference>
<dbReference type="SUPFAM" id="SSF53901">
    <property type="entry name" value="Thiolase-like"/>
    <property type="match status" value="1"/>
</dbReference>
<dbReference type="EMBL" id="CP059399">
    <property type="protein sequence ID" value="QLY32550.1"/>
    <property type="molecule type" value="Genomic_DNA"/>
</dbReference>
<keyword evidence="1" id="KW-0808">Transferase</keyword>
<accession>A0A7D6VLV9</accession>
<protein>
    <submittedName>
        <fullName evidence="5">3-oxoacyl-ACP synthase</fullName>
    </submittedName>
</protein>
<name>A0A7D6VLV9_9NOCA</name>
<sequence length="350" mass="37990">MSFSRFESIGAYLPAKRVTTEELIAQLQAVPGFDLEKITGVKERRFRDTTPASHEDSFVLALKAVEDCLSRSQYAAADLDVIISTSITRSKDGTRMYMEPSFAGSIARAIGARADVIHFDLSNACAGMLTGTYILDRMIRSGAVRRGLVVSGEAITPIAETAVAEITEKYDLQFASLTVGDSGAAVVLDESLDESDRIHYVDLTTASEYSHLCLGMPSEKTQGVALYTDNRKMHNESRFLLWTDTQGGYLEKQGTTFADEGFDYLIHHQFGAGAVPFINAIAAREFAVPMPPDLNVIEKYGNTSTTSHFIVLHDHLTQQSIPSGSKILMVPAASGVVAGFLSTTISSLKV</sequence>
<evidence type="ECO:0000256" key="1">
    <source>
        <dbReference type="ARBA" id="ARBA00022679"/>
    </source>
</evidence>
<evidence type="ECO:0000256" key="2">
    <source>
        <dbReference type="ARBA" id="ARBA00023315"/>
    </source>
</evidence>
<dbReference type="GO" id="GO:0044550">
    <property type="term" value="P:secondary metabolite biosynthetic process"/>
    <property type="evidence" value="ECO:0007669"/>
    <property type="project" value="TreeGrafter"/>
</dbReference>
<reference evidence="5 6" key="1">
    <citation type="submission" date="2020-07" db="EMBL/GenBank/DDBJ databases">
        <authorList>
            <person name="Zhuang K."/>
            <person name="Ran Y."/>
        </authorList>
    </citation>
    <scope>NUCLEOTIDE SEQUENCE [LARGE SCALE GENOMIC DNA]</scope>
    <source>
        <strain evidence="5 6">WCH-YHL-001</strain>
    </source>
</reference>
<dbReference type="GO" id="GO:0006633">
    <property type="term" value="P:fatty acid biosynthetic process"/>
    <property type="evidence" value="ECO:0007669"/>
    <property type="project" value="InterPro"/>
</dbReference>
<dbReference type="PANTHER" id="PTHR34069">
    <property type="entry name" value="3-OXOACYL-[ACYL-CARRIER-PROTEIN] SYNTHASE 3"/>
    <property type="match status" value="1"/>
</dbReference>
<organism evidence="5 6">
    <name type="scientific">Nocardia huaxiensis</name>
    <dbReference type="NCBI Taxonomy" id="2755382"/>
    <lineage>
        <taxon>Bacteria</taxon>
        <taxon>Bacillati</taxon>
        <taxon>Actinomycetota</taxon>
        <taxon>Actinomycetes</taxon>
        <taxon>Mycobacteriales</taxon>
        <taxon>Nocardiaceae</taxon>
        <taxon>Nocardia</taxon>
    </lineage>
</organism>
<dbReference type="Gene3D" id="3.40.47.10">
    <property type="match status" value="2"/>
</dbReference>
<feature type="domain" description="Beta-ketoacyl-[acyl-carrier-protein] synthase III C-terminal" evidence="3">
    <location>
        <begin position="260"/>
        <end position="339"/>
    </location>
</feature>
<evidence type="ECO:0000259" key="4">
    <source>
        <dbReference type="Pfam" id="PF08545"/>
    </source>
</evidence>
<dbReference type="InterPro" id="IPR016039">
    <property type="entry name" value="Thiolase-like"/>
</dbReference>
<dbReference type="InterPro" id="IPR013751">
    <property type="entry name" value="ACP_syn_III_N"/>
</dbReference>
<dbReference type="Pfam" id="PF08541">
    <property type="entry name" value="ACP_syn_III_C"/>
    <property type="match status" value="1"/>
</dbReference>
<dbReference type="Pfam" id="PF08545">
    <property type="entry name" value="ACP_syn_III"/>
    <property type="match status" value="1"/>
</dbReference>
<dbReference type="InterPro" id="IPR013747">
    <property type="entry name" value="ACP_syn_III_C"/>
</dbReference>
<proteinExistence type="predicted"/>
<dbReference type="KEGG" id="nhu:H0264_10060"/>
<keyword evidence="6" id="KW-1185">Reference proteome</keyword>
<dbReference type="GO" id="GO:0004315">
    <property type="term" value="F:3-oxoacyl-[acyl-carrier-protein] synthase activity"/>
    <property type="evidence" value="ECO:0007669"/>
    <property type="project" value="InterPro"/>
</dbReference>
<keyword evidence="2" id="KW-0012">Acyltransferase</keyword>